<sequence>MSHDFRHIRNALTACALAAALHPQAAPAQNAPQSATAAASARTDGQHGFDFEFGKWKTQLKRRLRPLSGSDEWVEYEGTSVVTKVLNGRANMVELDVQGPAGRIEGASWRLYNPETRQWSLNFANARDGMLTSPVFGGFENGRGVFYGTDTLGGRTILVRFVISDISADSVRFEQSYSDNGGETWESNWIAVDTRIRD</sequence>
<keyword evidence="1" id="KW-0732">Signal</keyword>
<dbReference type="Proteomes" id="UP000308707">
    <property type="component" value="Unassembled WGS sequence"/>
</dbReference>
<name>A0A4U5JTX3_9GAMM</name>
<evidence type="ECO:0000313" key="3">
    <source>
        <dbReference type="Proteomes" id="UP000308707"/>
    </source>
</evidence>
<dbReference type="EMBL" id="SZUA01000001">
    <property type="protein sequence ID" value="TKR33284.1"/>
    <property type="molecule type" value="Genomic_DNA"/>
</dbReference>
<comment type="caution">
    <text evidence="2">The sequence shown here is derived from an EMBL/GenBank/DDBJ whole genome shotgun (WGS) entry which is preliminary data.</text>
</comment>
<dbReference type="OrthoDB" id="9814791at2"/>
<evidence type="ECO:0000256" key="1">
    <source>
        <dbReference type="SAM" id="SignalP"/>
    </source>
</evidence>
<keyword evidence="3" id="KW-1185">Reference proteome</keyword>
<protein>
    <recommendedName>
        <fullName evidence="4">DUF1579 domain-containing protein</fullName>
    </recommendedName>
</protein>
<evidence type="ECO:0008006" key="4">
    <source>
        <dbReference type="Google" id="ProtNLM"/>
    </source>
</evidence>
<reference evidence="2 3" key="1">
    <citation type="submission" date="2019-04" db="EMBL/GenBank/DDBJ databases">
        <title>Reference strain of H23.</title>
        <authorList>
            <person name="Luo X."/>
        </authorList>
    </citation>
    <scope>NUCLEOTIDE SEQUENCE [LARGE SCALE GENOMIC DNA]</scope>
    <source>
        <strain evidence="2 3">H23</strain>
    </source>
</reference>
<gene>
    <name evidence="2" type="ORF">FCE95_02960</name>
</gene>
<accession>A0A4U5JTX3</accession>
<organism evidence="2 3">
    <name type="scientific">Luteimonas gilva</name>
    <dbReference type="NCBI Taxonomy" id="2572684"/>
    <lineage>
        <taxon>Bacteria</taxon>
        <taxon>Pseudomonadati</taxon>
        <taxon>Pseudomonadota</taxon>
        <taxon>Gammaproteobacteria</taxon>
        <taxon>Lysobacterales</taxon>
        <taxon>Lysobacteraceae</taxon>
        <taxon>Luteimonas</taxon>
    </lineage>
</organism>
<feature type="signal peptide" evidence="1">
    <location>
        <begin position="1"/>
        <end position="25"/>
    </location>
</feature>
<dbReference type="AlphaFoldDB" id="A0A4U5JTX3"/>
<feature type="chain" id="PRO_5020413516" description="DUF1579 domain-containing protein" evidence="1">
    <location>
        <begin position="26"/>
        <end position="198"/>
    </location>
</feature>
<evidence type="ECO:0000313" key="2">
    <source>
        <dbReference type="EMBL" id="TKR33284.1"/>
    </source>
</evidence>
<proteinExistence type="predicted"/>
<dbReference type="RefSeq" id="WP_137265493.1">
    <property type="nucleotide sequence ID" value="NZ_SZUA01000001.1"/>
</dbReference>